<evidence type="ECO:0000256" key="1">
    <source>
        <dbReference type="ARBA" id="ARBA00010894"/>
    </source>
</evidence>
<dbReference type="EMBL" id="JBHRTF010000002">
    <property type="protein sequence ID" value="MFC3114879.1"/>
    <property type="molecule type" value="Genomic_DNA"/>
</dbReference>
<gene>
    <name evidence="3" type="ORF">ACFODX_04855</name>
</gene>
<dbReference type="Pfam" id="PF02325">
    <property type="entry name" value="CCB3_YggT"/>
    <property type="match status" value="2"/>
</dbReference>
<accession>A0ABV7FG59</accession>
<organism evidence="3 4">
    <name type="scientific">Cellvibrio fontiphilus</name>
    <dbReference type="NCBI Taxonomy" id="1815559"/>
    <lineage>
        <taxon>Bacteria</taxon>
        <taxon>Pseudomonadati</taxon>
        <taxon>Pseudomonadota</taxon>
        <taxon>Gammaproteobacteria</taxon>
        <taxon>Cellvibrionales</taxon>
        <taxon>Cellvibrionaceae</taxon>
        <taxon>Cellvibrio</taxon>
    </lineage>
</organism>
<proteinExistence type="inferred from homology"/>
<dbReference type="PANTHER" id="PTHR33219:SF14">
    <property type="entry name" value="PROTEIN COFACTOR ASSEMBLY OF COMPLEX C SUBUNIT B CCB3, CHLOROPLASTIC-RELATED"/>
    <property type="match status" value="1"/>
</dbReference>
<feature type="transmembrane region" description="Helical" evidence="2">
    <location>
        <begin position="81"/>
        <end position="103"/>
    </location>
</feature>
<dbReference type="RefSeq" id="WP_378116617.1">
    <property type="nucleotide sequence ID" value="NZ_JBHRTF010000002.1"/>
</dbReference>
<protein>
    <submittedName>
        <fullName evidence="3">YggT family protein</fullName>
    </submittedName>
</protein>
<keyword evidence="2" id="KW-1133">Transmembrane helix</keyword>
<sequence>MFANILHLIAYSLLSLFLLIVVLRFLLQLVRADFYNPISQALVKITMPLLRPLRKVIPSILGIDTASVVLILLVQFIASAILCLIVGLTGLIALPHILLAWGFVGALTIVANVFFWCMIISIIGSFIAPMSHHPLLALANQIIDPICAPIRKVLPPLGGVIDISPIIVLLGLQIVEKILIRELAIWLQLNPQVVLGYWY</sequence>
<feature type="transmembrane region" description="Helical" evidence="2">
    <location>
        <begin position="109"/>
        <end position="128"/>
    </location>
</feature>
<dbReference type="InterPro" id="IPR003425">
    <property type="entry name" value="CCB3/YggT"/>
</dbReference>
<reference evidence="4" key="1">
    <citation type="journal article" date="2019" name="Int. J. Syst. Evol. Microbiol.">
        <title>The Global Catalogue of Microorganisms (GCM) 10K type strain sequencing project: providing services to taxonomists for standard genome sequencing and annotation.</title>
        <authorList>
            <consortium name="The Broad Institute Genomics Platform"/>
            <consortium name="The Broad Institute Genome Sequencing Center for Infectious Disease"/>
            <person name="Wu L."/>
            <person name="Ma J."/>
        </authorList>
    </citation>
    <scope>NUCLEOTIDE SEQUENCE [LARGE SCALE GENOMIC DNA]</scope>
    <source>
        <strain evidence="4">KCTC 52237</strain>
    </source>
</reference>
<dbReference type="PANTHER" id="PTHR33219">
    <property type="entry name" value="YLMG HOMOLOG PROTEIN 2, CHLOROPLASTIC"/>
    <property type="match status" value="1"/>
</dbReference>
<name>A0ABV7FG59_9GAMM</name>
<evidence type="ECO:0000313" key="3">
    <source>
        <dbReference type="EMBL" id="MFC3114879.1"/>
    </source>
</evidence>
<comment type="similarity">
    <text evidence="1">Belongs to the YggT family.</text>
</comment>
<keyword evidence="4" id="KW-1185">Reference proteome</keyword>
<dbReference type="Proteomes" id="UP001595555">
    <property type="component" value="Unassembled WGS sequence"/>
</dbReference>
<evidence type="ECO:0000256" key="2">
    <source>
        <dbReference type="SAM" id="Phobius"/>
    </source>
</evidence>
<evidence type="ECO:0000313" key="4">
    <source>
        <dbReference type="Proteomes" id="UP001595555"/>
    </source>
</evidence>
<comment type="caution">
    <text evidence="3">The sequence shown here is derived from an EMBL/GenBank/DDBJ whole genome shotgun (WGS) entry which is preliminary data.</text>
</comment>
<keyword evidence="2" id="KW-0472">Membrane</keyword>
<keyword evidence="2" id="KW-0812">Transmembrane</keyword>